<dbReference type="InterPro" id="IPR018704">
    <property type="entry name" value="SecYEG/CpoB_TPR"/>
</dbReference>
<evidence type="ECO:0000259" key="10">
    <source>
        <dbReference type="Pfam" id="PF09976"/>
    </source>
</evidence>
<evidence type="ECO:0000256" key="9">
    <source>
        <dbReference type="SAM" id="Phobius"/>
    </source>
</evidence>
<evidence type="ECO:0000256" key="5">
    <source>
        <dbReference type="ARBA" id="ARBA00023136"/>
    </source>
</evidence>
<dbReference type="RefSeq" id="WP_133322033.1">
    <property type="nucleotide sequence ID" value="NZ_SMTF01000008.1"/>
</dbReference>
<organism evidence="11 12">
    <name type="scientific">Luteimonas aestuarii</name>
    <dbReference type="NCBI Taxonomy" id="453837"/>
    <lineage>
        <taxon>Bacteria</taxon>
        <taxon>Pseudomonadati</taxon>
        <taxon>Pseudomonadota</taxon>
        <taxon>Gammaproteobacteria</taxon>
        <taxon>Lysobacterales</taxon>
        <taxon>Lysobacteraceae</taxon>
        <taxon>Luteimonas</taxon>
    </lineage>
</organism>
<keyword evidence="2" id="KW-1003">Cell membrane</keyword>
<gene>
    <name evidence="11" type="ORF">E2F46_10445</name>
</gene>
<sequence length="210" mass="22355">MALDDLPDEHEQSEKVLDWLRNNAFGLIGGLVLGLSIIGGWKWWQNHAHQQRLQVAEEFRGVQEGIEAGELEQATSRAAGLKNNVYAALAALDIAKAQVDAGDRDAAIATLRGVGSREPAIDAVVRQRLARLLIDAGNADEAVALLSAADDAASLETRGDARFALGEGDAARDDYSAALRQLDVAAPQRQLLELKLAEVGGQPEASEAQS</sequence>
<proteinExistence type="inferred from homology"/>
<evidence type="ECO:0000256" key="8">
    <source>
        <dbReference type="ARBA" id="ARBA00024235"/>
    </source>
</evidence>
<evidence type="ECO:0000256" key="6">
    <source>
        <dbReference type="ARBA" id="ARBA00023186"/>
    </source>
</evidence>
<evidence type="ECO:0000256" key="2">
    <source>
        <dbReference type="ARBA" id="ARBA00022475"/>
    </source>
</evidence>
<dbReference type="OrthoDB" id="9789675at2"/>
<comment type="similarity">
    <text evidence="7">Belongs to the YfgM family.</text>
</comment>
<dbReference type="Pfam" id="PF09976">
    <property type="entry name" value="TPR_21"/>
    <property type="match status" value="1"/>
</dbReference>
<keyword evidence="12" id="KW-1185">Reference proteome</keyword>
<dbReference type="PANTHER" id="PTHR38035">
    <property type="entry name" value="UPF0070 PROTEIN YFGM"/>
    <property type="match status" value="1"/>
</dbReference>
<evidence type="ECO:0000313" key="11">
    <source>
        <dbReference type="EMBL" id="TDK23338.1"/>
    </source>
</evidence>
<evidence type="ECO:0000256" key="3">
    <source>
        <dbReference type="ARBA" id="ARBA00022692"/>
    </source>
</evidence>
<evidence type="ECO:0000313" key="12">
    <source>
        <dbReference type="Proteomes" id="UP000294796"/>
    </source>
</evidence>
<dbReference type="AlphaFoldDB" id="A0A4R5TLV5"/>
<comment type="subcellular location">
    <subcellularLocation>
        <location evidence="1">Cell membrane</location>
        <topology evidence="1">Single-pass type II membrane protein</topology>
    </subcellularLocation>
</comment>
<dbReference type="SUPFAM" id="SSF48452">
    <property type="entry name" value="TPR-like"/>
    <property type="match status" value="1"/>
</dbReference>
<evidence type="ECO:0000256" key="1">
    <source>
        <dbReference type="ARBA" id="ARBA00004401"/>
    </source>
</evidence>
<dbReference type="GO" id="GO:0044877">
    <property type="term" value="F:protein-containing complex binding"/>
    <property type="evidence" value="ECO:0007669"/>
    <property type="project" value="InterPro"/>
</dbReference>
<keyword evidence="4 9" id="KW-1133">Transmembrane helix</keyword>
<dbReference type="InterPro" id="IPR011990">
    <property type="entry name" value="TPR-like_helical_dom_sf"/>
</dbReference>
<dbReference type="InterPro" id="IPR026039">
    <property type="entry name" value="YfgM"/>
</dbReference>
<dbReference type="Gene3D" id="1.25.40.10">
    <property type="entry name" value="Tetratricopeptide repeat domain"/>
    <property type="match status" value="1"/>
</dbReference>
<dbReference type="Proteomes" id="UP000294796">
    <property type="component" value="Unassembled WGS sequence"/>
</dbReference>
<name>A0A4R5TLV5_9GAMM</name>
<dbReference type="PANTHER" id="PTHR38035:SF1">
    <property type="entry name" value="ANCILLARY SECYEG TRANSLOCON SUBUNIT"/>
    <property type="match status" value="1"/>
</dbReference>
<keyword evidence="3 9" id="KW-0812">Transmembrane</keyword>
<evidence type="ECO:0000256" key="4">
    <source>
        <dbReference type="ARBA" id="ARBA00022989"/>
    </source>
</evidence>
<feature type="domain" description="Ancillary SecYEG translocon subunit/Cell division coordinator CpoB TPR" evidence="10">
    <location>
        <begin position="18"/>
        <end position="200"/>
    </location>
</feature>
<feature type="transmembrane region" description="Helical" evidence="9">
    <location>
        <begin position="24"/>
        <end position="44"/>
    </location>
</feature>
<accession>A0A4R5TLV5</accession>
<evidence type="ECO:0000256" key="7">
    <source>
        <dbReference type="ARBA" id="ARBA00024197"/>
    </source>
</evidence>
<dbReference type="GO" id="GO:0005886">
    <property type="term" value="C:plasma membrane"/>
    <property type="evidence" value="ECO:0007669"/>
    <property type="project" value="UniProtKB-SubCell"/>
</dbReference>
<keyword evidence="6" id="KW-0143">Chaperone</keyword>
<dbReference type="EMBL" id="SMTF01000008">
    <property type="protein sequence ID" value="TDK23338.1"/>
    <property type="molecule type" value="Genomic_DNA"/>
</dbReference>
<keyword evidence="5 9" id="KW-0472">Membrane</keyword>
<reference evidence="11 12" key="1">
    <citation type="submission" date="2019-03" db="EMBL/GenBank/DDBJ databases">
        <title>Luteimonas zhaokaii sp.nov., isolated from the rectal contents of Plateau pika in Yushu, Qinghai Province, China.</title>
        <authorList>
            <person name="Zhang G."/>
        </authorList>
    </citation>
    <scope>NUCLEOTIDE SEQUENCE [LARGE SCALE GENOMIC DNA]</scope>
    <source>
        <strain evidence="11 12">B9</strain>
    </source>
</reference>
<comment type="caution">
    <text evidence="11">The sequence shown here is derived from an EMBL/GenBank/DDBJ whole genome shotgun (WGS) entry which is preliminary data.</text>
</comment>
<protein>
    <recommendedName>
        <fullName evidence="8">Ancillary SecYEG translocon subunit</fullName>
    </recommendedName>
</protein>